<keyword evidence="2" id="KW-1185">Reference proteome</keyword>
<gene>
    <name evidence="1" type="ORF">LOC62_03G003550</name>
</gene>
<reference evidence="1" key="1">
    <citation type="submission" date="2023-10" db="EMBL/GenBank/DDBJ databases">
        <authorList>
            <person name="Noh H."/>
        </authorList>
    </citation>
    <scope>NUCLEOTIDE SEQUENCE</scope>
    <source>
        <strain evidence="1">DUCC4014</strain>
    </source>
</reference>
<dbReference type="GeneID" id="87806792"/>
<protein>
    <submittedName>
        <fullName evidence="1">Uncharacterized protein</fullName>
    </submittedName>
</protein>
<dbReference type="Proteomes" id="UP000827549">
    <property type="component" value="Chromosome 3"/>
</dbReference>
<sequence length="82" mass="9173">MSEGTLATKFQCTHYRMTSNTSDVSFGCVKVLDFDAATIKGGLLGKGHSESAAAKMTDLFEEILLWQQYQAMMDDTDYYNML</sequence>
<dbReference type="RefSeq" id="XP_062626069.1">
    <property type="nucleotide sequence ID" value="XM_062770085.1"/>
</dbReference>
<evidence type="ECO:0000313" key="1">
    <source>
        <dbReference type="EMBL" id="WOO80037.1"/>
    </source>
</evidence>
<accession>A0AAF1BHC7</accession>
<proteinExistence type="predicted"/>
<dbReference type="AlphaFoldDB" id="A0AAF1BHC7"/>
<dbReference type="EMBL" id="CP086716">
    <property type="protein sequence ID" value="WOO80037.1"/>
    <property type="molecule type" value="Genomic_DNA"/>
</dbReference>
<name>A0AAF1BHC7_9TREE</name>
<organism evidence="1 2">
    <name type="scientific">Vanrija pseudolonga</name>
    <dbReference type="NCBI Taxonomy" id="143232"/>
    <lineage>
        <taxon>Eukaryota</taxon>
        <taxon>Fungi</taxon>
        <taxon>Dikarya</taxon>
        <taxon>Basidiomycota</taxon>
        <taxon>Agaricomycotina</taxon>
        <taxon>Tremellomycetes</taxon>
        <taxon>Trichosporonales</taxon>
        <taxon>Trichosporonaceae</taxon>
        <taxon>Vanrija</taxon>
    </lineage>
</organism>
<evidence type="ECO:0000313" key="2">
    <source>
        <dbReference type="Proteomes" id="UP000827549"/>
    </source>
</evidence>